<evidence type="ECO:0008006" key="5">
    <source>
        <dbReference type="Google" id="ProtNLM"/>
    </source>
</evidence>
<comment type="caution">
    <text evidence="3">The sequence shown here is derived from an EMBL/GenBank/DDBJ whole genome shotgun (WGS) entry which is preliminary data.</text>
</comment>
<evidence type="ECO:0000256" key="1">
    <source>
        <dbReference type="SAM" id="MobiDB-lite"/>
    </source>
</evidence>
<evidence type="ECO:0000256" key="2">
    <source>
        <dbReference type="SAM" id="Phobius"/>
    </source>
</evidence>
<keyword evidence="4" id="KW-1185">Reference proteome</keyword>
<feature type="transmembrane region" description="Helical" evidence="2">
    <location>
        <begin position="5"/>
        <end position="22"/>
    </location>
</feature>
<name>A0A2V5L3X0_9MICC</name>
<dbReference type="EMBL" id="QJVD01000020">
    <property type="protein sequence ID" value="PYI65818.1"/>
    <property type="molecule type" value="Genomic_DNA"/>
</dbReference>
<dbReference type="RefSeq" id="WP_110502095.1">
    <property type="nucleotide sequence ID" value="NZ_QJVD01000020.1"/>
</dbReference>
<accession>A0A2V5L3X0</accession>
<keyword evidence="2" id="KW-0472">Membrane</keyword>
<keyword evidence="2" id="KW-0812">Transmembrane</keyword>
<reference evidence="3 4" key="1">
    <citation type="submission" date="2018-05" db="EMBL/GenBank/DDBJ databases">
        <title>Genetic diversity of glacier-inhabiting Cryobacterium bacteria in China and description of Cryobacterium mengkeensis sp. nov. and Arthrobacter glacialis sp. nov.</title>
        <authorList>
            <person name="Liu Q."/>
            <person name="Xin Y.-H."/>
        </authorList>
    </citation>
    <scope>NUCLEOTIDE SEQUENCE [LARGE SCALE GENOMIC DNA]</scope>
    <source>
        <strain evidence="3 4">LI2</strain>
    </source>
</reference>
<evidence type="ECO:0000313" key="4">
    <source>
        <dbReference type="Proteomes" id="UP000247832"/>
    </source>
</evidence>
<feature type="transmembrane region" description="Helical" evidence="2">
    <location>
        <begin position="86"/>
        <end position="103"/>
    </location>
</feature>
<keyword evidence="2" id="KW-1133">Transmembrane helix</keyword>
<dbReference type="Proteomes" id="UP000247832">
    <property type="component" value="Unassembled WGS sequence"/>
</dbReference>
<dbReference type="OrthoDB" id="9885012at2"/>
<protein>
    <recommendedName>
        <fullName evidence="5">DUF1616 domain-containing protein</fullName>
    </recommendedName>
</protein>
<feature type="transmembrane region" description="Helical" evidence="2">
    <location>
        <begin position="28"/>
        <end position="47"/>
    </location>
</feature>
<feature type="transmembrane region" description="Helical" evidence="2">
    <location>
        <begin position="59"/>
        <end position="80"/>
    </location>
</feature>
<proteinExistence type="predicted"/>
<organism evidence="3 4">
    <name type="scientific">Arthrobacter livingstonensis</name>
    <dbReference type="NCBI Taxonomy" id="670078"/>
    <lineage>
        <taxon>Bacteria</taxon>
        <taxon>Bacillati</taxon>
        <taxon>Actinomycetota</taxon>
        <taxon>Actinomycetes</taxon>
        <taxon>Micrococcales</taxon>
        <taxon>Micrococcaceae</taxon>
        <taxon>Arthrobacter</taxon>
    </lineage>
</organism>
<dbReference type="AlphaFoldDB" id="A0A2V5L3X0"/>
<feature type="region of interest" description="Disordered" evidence="1">
    <location>
        <begin position="121"/>
        <end position="142"/>
    </location>
</feature>
<gene>
    <name evidence="3" type="ORF">CVV68_16455</name>
</gene>
<evidence type="ECO:0000313" key="3">
    <source>
        <dbReference type="EMBL" id="PYI65818.1"/>
    </source>
</evidence>
<sequence>MNERGILKTGAVVVAVALLLVLAAETDWVRPLCAAAFCLLVPGYGWARRMHLKDKGDTLALSAVFSICATVAVGTVMAVGRWWSPWTGFAALLLITLCGFIPLRRTEAGSNDSEKGFRWHLEFPAQAPEPNLRPGDETGEKR</sequence>